<feature type="compositionally biased region" description="Low complexity" evidence="1">
    <location>
        <begin position="69"/>
        <end position="86"/>
    </location>
</feature>
<sequence>MTGVSPLGNGSDNGSELHGWPSRRASRVVRRDRRYRTIAAPDWLIGIAVPTARAALGDQMNAMQKPAARRPITAAPADRAGARTGRGWAGIGRGWAGMGRARAGAGRGWAGIG</sequence>
<accession>A0A8J3BB17</accession>
<comment type="caution">
    <text evidence="2">The sequence shown here is derived from an EMBL/GenBank/DDBJ whole genome shotgun (WGS) entry which is preliminary data.</text>
</comment>
<dbReference type="AlphaFoldDB" id="A0A8J3BB17"/>
<name>A0A8J3BB17_9ACTN</name>
<dbReference type="Proteomes" id="UP000649739">
    <property type="component" value="Unassembled WGS sequence"/>
</dbReference>
<reference evidence="2" key="1">
    <citation type="journal article" date="2014" name="Int. J. Syst. Evol. Microbiol.">
        <title>Complete genome sequence of Corynebacterium casei LMG S-19264T (=DSM 44701T), isolated from a smear-ripened cheese.</title>
        <authorList>
            <consortium name="US DOE Joint Genome Institute (JGI-PGF)"/>
            <person name="Walter F."/>
            <person name="Albersmeier A."/>
            <person name="Kalinowski J."/>
            <person name="Ruckert C."/>
        </authorList>
    </citation>
    <scope>NUCLEOTIDE SEQUENCE</scope>
    <source>
        <strain evidence="2">JCM 3090</strain>
    </source>
</reference>
<dbReference type="EMBL" id="BMQB01000013">
    <property type="protein sequence ID" value="GGK08880.1"/>
    <property type="molecule type" value="Genomic_DNA"/>
</dbReference>
<evidence type="ECO:0000313" key="2">
    <source>
        <dbReference type="EMBL" id="GGK08880.1"/>
    </source>
</evidence>
<keyword evidence="3" id="KW-1185">Reference proteome</keyword>
<evidence type="ECO:0000256" key="1">
    <source>
        <dbReference type="SAM" id="MobiDB-lite"/>
    </source>
</evidence>
<proteinExistence type="predicted"/>
<organism evidence="2 3">
    <name type="scientific">Pilimelia anulata</name>
    <dbReference type="NCBI Taxonomy" id="53371"/>
    <lineage>
        <taxon>Bacteria</taxon>
        <taxon>Bacillati</taxon>
        <taxon>Actinomycetota</taxon>
        <taxon>Actinomycetes</taxon>
        <taxon>Micromonosporales</taxon>
        <taxon>Micromonosporaceae</taxon>
        <taxon>Pilimelia</taxon>
    </lineage>
</organism>
<feature type="region of interest" description="Disordered" evidence="1">
    <location>
        <begin position="62"/>
        <end position="86"/>
    </location>
</feature>
<reference evidence="2" key="2">
    <citation type="submission" date="2020-09" db="EMBL/GenBank/DDBJ databases">
        <authorList>
            <person name="Sun Q."/>
            <person name="Ohkuma M."/>
        </authorList>
    </citation>
    <scope>NUCLEOTIDE SEQUENCE</scope>
    <source>
        <strain evidence="2">JCM 3090</strain>
    </source>
</reference>
<gene>
    <name evidence="2" type="ORF">GCM10010123_43430</name>
</gene>
<evidence type="ECO:0000313" key="3">
    <source>
        <dbReference type="Proteomes" id="UP000649739"/>
    </source>
</evidence>
<feature type="region of interest" description="Disordered" evidence="1">
    <location>
        <begin position="1"/>
        <end position="28"/>
    </location>
</feature>
<protein>
    <submittedName>
        <fullName evidence="2">Uncharacterized protein</fullName>
    </submittedName>
</protein>